<dbReference type="Pfam" id="PF08022">
    <property type="entry name" value="FAD_binding_8"/>
    <property type="match status" value="1"/>
</dbReference>
<dbReference type="InterPro" id="IPR039261">
    <property type="entry name" value="FNR_nucleotide-bd"/>
</dbReference>
<keyword evidence="4 11" id="KW-0812">Transmembrane</keyword>
<keyword evidence="14" id="KW-1185">Reference proteome</keyword>
<evidence type="ECO:0000256" key="5">
    <source>
        <dbReference type="ARBA" id="ARBA00022982"/>
    </source>
</evidence>
<dbReference type="SFLD" id="SFLDS00052">
    <property type="entry name" value="Ferric_Reductase_Domain"/>
    <property type="match status" value="1"/>
</dbReference>
<evidence type="ECO:0000256" key="6">
    <source>
        <dbReference type="ARBA" id="ARBA00022989"/>
    </source>
</evidence>
<dbReference type="InterPro" id="IPR013130">
    <property type="entry name" value="Fe3_Rdtase_TM_dom"/>
</dbReference>
<keyword evidence="6 11" id="KW-1133">Transmembrane helix</keyword>
<evidence type="ECO:0000256" key="10">
    <source>
        <dbReference type="SAM" id="MobiDB-lite"/>
    </source>
</evidence>
<dbReference type="SUPFAM" id="SSF52343">
    <property type="entry name" value="Ferredoxin reductase-like, C-terminal NADP-linked domain"/>
    <property type="match status" value="1"/>
</dbReference>
<comment type="caution">
    <text evidence="13">The sequence shown here is derived from an EMBL/GenBank/DDBJ whole genome shotgun (WGS) entry which is preliminary data.</text>
</comment>
<feature type="domain" description="FAD-binding FR-type" evidence="12">
    <location>
        <begin position="283"/>
        <end position="405"/>
    </location>
</feature>
<evidence type="ECO:0000256" key="9">
    <source>
        <dbReference type="ARBA" id="ARBA00023136"/>
    </source>
</evidence>
<dbReference type="GO" id="GO:0000293">
    <property type="term" value="F:ferric-chelate reductase activity"/>
    <property type="evidence" value="ECO:0007669"/>
    <property type="project" value="UniProtKB-ARBA"/>
</dbReference>
<evidence type="ECO:0000256" key="11">
    <source>
        <dbReference type="SAM" id="Phobius"/>
    </source>
</evidence>
<keyword evidence="5" id="KW-0249">Electron transport</keyword>
<dbReference type="SFLD" id="SFLDG01168">
    <property type="entry name" value="Ferric_reductase_subgroup_(FRE"/>
    <property type="match status" value="1"/>
</dbReference>
<keyword evidence="3" id="KW-0813">Transport</keyword>
<dbReference type="InterPro" id="IPR017927">
    <property type="entry name" value="FAD-bd_FR_type"/>
</dbReference>
<feature type="transmembrane region" description="Helical" evidence="11">
    <location>
        <begin position="873"/>
        <end position="893"/>
    </location>
</feature>
<evidence type="ECO:0000256" key="1">
    <source>
        <dbReference type="ARBA" id="ARBA00004141"/>
    </source>
</evidence>
<sequence>MLWSYEFLDLTKAEKGLRRQSIDRYAAIAHWSAFAPIPIYLIFRLVQKVVRKRLRRSSSGNGGDYQQVPGSPLAKAKQMTASGELGTKWRQFKWWMGGDVYFLGEHRGQRDLWILGTLYLAWLLALCIIGTGKDYLHLTKRFGTIAVSQMPVQYILSLKSTNIFAYVFRSSHEEVNRYHRVLGRLIYGLLFLHLAFYNYFFIAKDILEQKYSEIIVLAGLAASLGFHLLMATALPIVRAFSYRIFFITHLSVSMAVPFLLFVHAPSARFYLVESLLVFFIDLAVRKHTTVRSQSKVESIAGTNLFTIKSPIPAAKLEKFKSRPGSHIYLNIPRGSSPSSLFDMMYNPFTVAAVEADTNEITLVARKMNGPLTTHLASLPSVQQGQSGEASVKLDIEAPRGAAGKNFSDLLSPQIQRILLIAGGVGSSFIVPIYKAIIQDNPSAHVQFVWAIRTAGEATWPVSISKPGEKSILDDDRVQLFLTSDLSVGGDPEGDGEGVELRTLPQRDQRRSRLASSSSERRRPNLQKIVDDTFKHGHGEKVAVLVCGPSQMAREVRERVTPWVMSGRDVWWHDESFGWIITVKPERPPGLLDEVPDDSVPGGGAGEIVDVVVVTVREFCIRRPSRTDTPLCGGLELRSRYRLPYYASRNLRHHTCKNMAQAGQAPTDDDIHYKPWKYIGYHGYSKFLSSDDDILIFRRFGTSHARVLLSLQDQVSALEQALSQLDEVYSRKESTDIDNGSLRKDLPERRKILQDLSHALIRYDQLLTLHATIRRYPIAPLRDVEGIRTWHRNYGNGDMTPVRCLIDRSHWLRTLPIWRDLSRTARSPGAEEVLYFSDARVDRFASLLILLTGLAMLLTPIWILHALEASSSKLIVISIFSFSFLVIMSVTMIAKPFEALGATAA</sequence>
<feature type="transmembrane region" description="Helical" evidence="11">
    <location>
        <begin position="843"/>
        <end position="866"/>
    </location>
</feature>
<evidence type="ECO:0000256" key="4">
    <source>
        <dbReference type="ARBA" id="ARBA00022692"/>
    </source>
</evidence>
<feature type="transmembrane region" description="Helical" evidence="11">
    <location>
        <begin position="181"/>
        <end position="202"/>
    </location>
</feature>
<dbReference type="InterPro" id="IPR046529">
    <property type="entry name" value="DUF6594"/>
</dbReference>
<dbReference type="Gene3D" id="3.40.50.80">
    <property type="entry name" value="Nucleotide-binding domain of ferredoxin-NADP reductase (FNR) module"/>
    <property type="match status" value="1"/>
</dbReference>
<feature type="transmembrane region" description="Helical" evidence="11">
    <location>
        <begin position="25"/>
        <end position="46"/>
    </location>
</feature>
<proteinExistence type="inferred from homology"/>
<dbReference type="InterPro" id="IPR013121">
    <property type="entry name" value="Fe_red_NAD-bd_6"/>
</dbReference>
<feature type="region of interest" description="Disordered" evidence="10">
    <location>
        <begin position="505"/>
        <end position="525"/>
    </location>
</feature>
<feature type="transmembrane region" description="Helical" evidence="11">
    <location>
        <begin position="112"/>
        <end position="132"/>
    </location>
</feature>
<dbReference type="GO" id="GO:0015677">
    <property type="term" value="P:copper ion import"/>
    <property type="evidence" value="ECO:0007669"/>
    <property type="project" value="TreeGrafter"/>
</dbReference>
<dbReference type="GO" id="GO:0006826">
    <property type="term" value="P:iron ion transport"/>
    <property type="evidence" value="ECO:0007669"/>
    <property type="project" value="TreeGrafter"/>
</dbReference>
<dbReference type="InterPro" id="IPR051410">
    <property type="entry name" value="Ferric/Cupric_Reductase"/>
</dbReference>
<keyword evidence="7" id="KW-0560">Oxidoreductase</keyword>
<evidence type="ECO:0000313" key="13">
    <source>
        <dbReference type="EMBL" id="KAK0384399.1"/>
    </source>
</evidence>
<dbReference type="Proteomes" id="UP001175261">
    <property type="component" value="Unassembled WGS sequence"/>
</dbReference>
<evidence type="ECO:0000313" key="14">
    <source>
        <dbReference type="Proteomes" id="UP001175261"/>
    </source>
</evidence>
<feature type="transmembrane region" description="Helical" evidence="11">
    <location>
        <begin position="152"/>
        <end position="169"/>
    </location>
</feature>
<evidence type="ECO:0000256" key="2">
    <source>
        <dbReference type="ARBA" id="ARBA00006278"/>
    </source>
</evidence>
<dbReference type="PANTHER" id="PTHR32361:SF28">
    <property type="entry name" value="FRP1P"/>
    <property type="match status" value="1"/>
</dbReference>
<dbReference type="CDD" id="cd06186">
    <property type="entry name" value="NOX_Duox_like_FAD_NADP"/>
    <property type="match status" value="1"/>
</dbReference>
<comment type="similarity">
    <text evidence="2">Belongs to the ferric reductase (FRE) family.</text>
</comment>
<accession>A0AA39GD91</accession>
<comment type="subcellular location">
    <subcellularLocation>
        <location evidence="1">Membrane</location>
        <topology evidence="1">Multi-pass membrane protein</topology>
    </subcellularLocation>
</comment>
<dbReference type="PANTHER" id="PTHR32361">
    <property type="entry name" value="FERRIC/CUPRIC REDUCTASE TRANSMEMBRANE COMPONENT"/>
    <property type="match status" value="1"/>
</dbReference>
<evidence type="ECO:0000256" key="7">
    <source>
        <dbReference type="ARBA" id="ARBA00023002"/>
    </source>
</evidence>
<keyword evidence="9 11" id="KW-0472">Membrane</keyword>
<dbReference type="Pfam" id="PF08030">
    <property type="entry name" value="NAD_binding_6"/>
    <property type="match status" value="1"/>
</dbReference>
<feature type="transmembrane region" description="Helical" evidence="11">
    <location>
        <begin position="244"/>
        <end position="261"/>
    </location>
</feature>
<keyword evidence="8" id="KW-0406">Ion transport</keyword>
<reference evidence="13" key="1">
    <citation type="submission" date="2022-10" db="EMBL/GenBank/DDBJ databases">
        <title>Determination and structural analysis of whole genome sequence of Sarocladium strictum F4-1.</title>
        <authorList>
            <person name="Hu L."/>
            <person name="Jiang Y."/>
        </authorList>
    </citation>
    <scope>NUCLEOTIDE SEQUENCE</scope>
    <source>
        <strain evidence="13">F4-1</strain>
    </source>
</reference>
<name>A0AA39GD91_SARSR</name>
<evidence type="ECO:0000256" key="3">
    <source>
        <dbReference type="ARBA" id="ARBA00022448"/>
    </source>
</evidence>
<dbReference type="InterPro" id="IPR013112">
    <property type="entry name" value="FAD-bd_8"/>
</dbReference>
<dbReference type="GO" id="GO:0005886">
    <property type="term" value="C:plasma membrane"/>
    <property type="evidence" value="ECO:0007669"/>
    <property type="project" value="TreeGrafter"/>
</dbReference>
<evidence type="ECO:0000259" key="12">
    <source>
        <dbReference type="PROSITE" id="PS51384"/>
    </source>
</evidence>
<dbReference type="Pfam" id="PF01794">
    <property type="entry name" value="Ferric_reduct"/>
    <property type="match status" value="1"/>
</dbReference>
<protein>
    <recommendedName>
        <fullName evidence="12">FAD-binding FR-type domain-containing protein</fullName>
    </recommendedName>
</protein>
<organism evidence="13 14">
    <name type="scientific">Sarocladium strictum</name>
    <name type="common">Black bundle disease fungus</name>
    <name type="synonym">Acremonium strictum</name>
    <dbReference type="NCBI Taxonomy" id="5046"/>
    <lineage>
        <taxon>Eukaryota</taxon>
        <taxon>Fungi</taxon>
        <taxon>Dikarya</taxon>
        <taxon>Ascomycota</taxon>
        <taxon>Pezizomycotina</taxon>
        <taxon>Sordariomycetes</taxon>
        <taxon>Hypocreomycetidae</taxon>
        <taxon>Hypocreales</taxon>
        <taxon>Sarocladiaceae</taxon>
        <taxon>Sarocladium</taxon>
    </lineage>
</organism>
<dbReference type="EMBL" id="JAPDFR010000008">
    <property type="protein sequence ID" value="KAK0384399.1"/>
    <property type="molecule type" value="Genomic_DNA"/>
</dbReference>
<evidence type="ECO:0000256" key="8">
    <source>
        <dbReference type="ARBA" id="ARBA00023065"/>
    </source>
</evidence>
<dbReference type="AlphaFoldDB" id="A0AA39GD91"/>
<dbReference type="Pfam" id="PF20237">
    <property type="entry name" value="DUF6594"/>
    <property type="match status" value="1"/>
</dbReference>
<dbReference type="GO" id="GO:0006879">
    <property type="term" value="P:intracellular iron ion homeostasis"/>
    <property type="evidence" value="ECO:0007669"/>
    <property type="project" value="TreeGrafter"/>
</dbReference>
<feature type="transmembrane region" description="Helical" evidence="11">
    <location>
        <begin position="214"/>
        <end position="237"/>
    </location>
</feature>
<gene>
    <name evidence="13" type="ORF">NLU13_8486</name>
</gene>
<dbReference type="PROSITE" id="PS51384">
    <property type="entry name" value="FAD_FR"/>
    <property type="match status" value="1"/>
</dbReference>